<protein>
    <submittedName>
        <fullName evidence="1">Uncharacterized protein</fullName>
    </submittedName>
</protein>
<reference evidence="1" key="1">
    <citation type="submission" date="2018-11" db="EMBL/GenBank/DDBJ databases">
        <title>The sequence and de novo assembly of Larimichthys crocea genome using PacBio and Hi-C technologies.</title>
        <authorList>
            <person name="Xu P."/>
            <person name="Chen B."/>
            <person name="Zhou Z."/>
            <person name="Ke Q."/>
            <person name="Wu Y."/>
            <person name="Bai H."/>
            <person name="Pu F."/>
        </authorList>
    </citation>
    <scope>NUCLEOTIDE SEQUENCE</scope>
    <source>
        <tissue evidence="1">Muscle</tissue>
    </source>
</reference>
<name>A0ACD3RFV6_LARCR</name>
<sequence length="349" mass="39278">MQPAEAQKGASTRSRLFDSLKVYLNNKTRLQPIIGLGSIIECVKAGTHNREALYLCEVCVCRLSNADIRNHIMGSLHRYNYIRALHPYLVSEWKEDSDLSKLAWPLMEKAKILEGNEGPGDVKSLELEGAIYQKMAACSETDAATLISILRDGQIGLDNHSGTTSVQLEEYPVQSQRIVLLAQNQQRRSERRLNKTSTSLSDSPETSLEGSALSENRHSFLDSYKGTTPLIGLFRVVECISEDGHTYGFLCHCCRIRSKKRDIIDHLTSSSHLVNYLMETHPEQVKVMMADINNNYQLLQSLAKKVEQVEGRGQPKVVNIPESLCILLAGKSYHWCKYGCIPIHFLVWS</sequence>
<dbReference type="EMBL" id="CM011679">
    <property type="protein sequence ID" value="TMS18230.1"/>
    <property type="molecule type" value="Genomic_DNA"/>
</dbReference>
<proteinExistence type="predicted"/>
<keyword evidence="2" id="KW-1185">Reference proteome</keyword>
<evidence type="ECO:0000313" key="1">
    <source>
        <dbReference type="EMBL" id="TMS18230.1"/>
    </source>
</evidence>
<comment type="caution">
    <text evidence="1">The sequence shown here is derived from an EMBL/GenBank/DDBJ whole genome shotgun (WGS) entry which is preliminary data.</text>
</comment>
<accession>A0ACD3RFV6</accession>
<organism evidence="1 2">
    <name type="scientific">Larimichthys crocea</name>
    <name type="common">Large yellow croaker</name>
    <name type="synonym">Pseudosciaena crocea</name>
    <dbReference type="NCBI Taxonomy" id="215358"/>
    <lineage>
        <taxon>Eukaryota</taxon>
        <taxon>Metazoa</taxon>
        <taxon>Chordata</taxon>
        <taxon>Craniata</taxon>
        <taxon>Vertebrata</taxon>
        <taxon>Euteleostomi</taxon>
        <taxon>Actinopterygii</taxon>
        <taxon>Neopterygii</taxon>
        <taxon>Teleostei</taxon>
        <taxon>Neoteleostei</taxon>
        <taxon>Acanthomorphata</taxon>
        <taxon>Eupercaria</taxon>
        <taxon>Sciaenidae</taxon>
        <taxon>Larimichthys</taxon>
    </lineage>
</organism>
<dbReference type="Proteomes" id="UP000793456">
    <property type="component" value="Chromosome VI"/>
</dbReference>
<gene>
    <name evidence="1" type="ORF">E3U43_010556</name>
</gene>
<evidence type="ECO:0000313" key="2">
    <source>
        <dbReference type="Proteomes" id="UP000793456"/>
    </source>
</evidence>